<name>A0A7J5UKE3_9MICO</name>
<proteinExistence type="predicted"/>
<dbReference type="AlphaFoldDB" id="A0A7J5UKE3"/>
<evidence type="ECO:0000313" key="1">
    <source>
        <dbReference type="EMBL" id="KAE8762741.1"/>
    </source>
</evidence>
<gene>
    <name evidence="1" type="ORF">GB883_17790</name>
</gene>
<keyword evidence="2" id="KW-1185">Reference proteome</keyword>
<evidence type="ECO:0008006" key="3">
    <source>
        <dbReference type="Google" id="ProtNLM"/>
    </source>
</evidence>
<reference evidence="1 2" key="1">
    <citation type="submission" date="2019-10" db="EMBL/GenBank/DDBJ databases">
        <title>Georgenia wutianyii sp. nov. and Georgenia yuyongxinii sp. nov. isolated from plateau pika (Ochotona curzoniae) in the Qinghai-Tibet plateau of China.</title>
        <authorList>
            <person name="Tian Z."/>
        </authorList>
    </citation>
    <scope>NUCLEOTIDE SEQUENCE [LARGE SCALE GENOMIC DNA]</scope>
    <source>
        <strain evidence="1 2">DSM 21501</strain>
    </source>
</reference>
<evidence type="ECO:0000313" key="2">
    <source>
        <dbReference type="Proteomes" id="UP000451860"/>
    </source>
</evidence>
<accession>A0A7J5UKE3</accession>
<organism evidence="1 2">
    <name type="scientific">Georgenia thermotolerans</name>
    <dbReference type="NCBI Taxonomy" id="527326"/>
    <lineage>
        <taxon>Bacteria</taxon>
        <taxon>Bacillati</taxon>
        <taxon>Actinomycetota</taxon>
        <taxon>Actinomycetes</taxon>
        <taxon>Micrococcales</taxon>
        <taxon>Bogoriellaceae</taxon>
        <taxon>Georgenia</taxon>
    </lineage>
</organism>
<protein>
    <recommendedName>
        <fullName evidence="3">Chemotaxis phosphatase CheX-like domain-containing protein</fullName>
    </recommendedName>
</protein>
<dbReference type="OrthoDB" id="5244255at2"/>
<sequence>MSALAGQTPLPSIKDVRDLLHAMLGRDVEVTGTIDALTPATLGGVVVGVYTTEGLRTAALVALDLPLAARAGAALALLPSRAAEAAIGHQYLPEQLMENVAEILNVMASLLNADDAPHVRLYRVHGPTELLPADVATWLRGYGPRMDAGVSIRGYGDGGVGVVVP</sequence>
<dbReference type="RefSeq" id="WP_152203249.1">
    <property type="nucleotide sequence ID" value="NZ_VUKF01000024.1"/>
</dbReference>
<dbReference type="Proteomes" id="UP000451860">
    <property type="component" value="Unassembled WGS sequence"/>
</dbReference>
<comment type="caution">
    <text evidence="1">The sequence shown here is derived from an EMBL/GenBank/DDBJ whole genome shotgun (WGS) entry which is preliminary data.</text>
</comment>
<dbReference type="EMBL" id="WHJE01000128">
    <property type="protein sequence ID" value="KAE8762741.1"/>
    <property type="molecule type" value="Genomic_DNA"/>
</dbReference>